<dbReference type="InterPro" id="IPR004401">
    <property type="entry name" value="YbaB/EbfC"/>
</dbReference>
<sequence length="149" mass="15983">MTEPSPENAEDRLVKARERLKSMRTAAHSGSSENGLGHPPEGSFQRGVGTADEERVKATATKGRLTSLELDPRAMRQSPEELAAHIAAAANAALDDLRAQTESTDTEPTVDPAALVQTLRNVQEQGMRQMALINQSIGEALAKARASIR</sequence>
<dbReference type="GO" id="GO:0003677">
    <property type="term" value="F:DNA binding"/>
    <property type="evidence" value="ECO:0007669"/>
    <property type="project" value="UniProtKB-KW"/>
</dbReference>
<dbReference type="Pfam" id="PF02575">
    <property type="entry name" value="YbaB_DNA_bd"/>
    <property type="match status" value="1"/>
</dbReference>
<comment type="caution">
    <text evidence="2">The sequence shown here is derived from an EMBL/GenBank/DDBJ whole genome shotgun (WGS) entry which is preliminary data.</text>
</comment>
<organism evidence="2 3">
    <name type="scientific">Actinomadura soli</name>
    <dbReference type="NCBI Taxonomy" id="2508997"/>
    <lineage>
        <taxon>Bacteria</taxon>
        <taxon>Bacillati</taxon>
        <taxon>Actinomycetota</taxon>
        <taxon>Actinomycetes</taxon>
        <taxon>Streptosporangiales</taxon>
        <taxon>Thermomonosporaceae</taxon>
        <taxon>Actinomadura</taxon>
    </lineage>
</organism>
<dbReference type="AlphaFoldDB" id="A0A5C4J9U8"/>
<keyword evidence="3" id="KW-1185">Reference proteome</keyword>
<dbReference type="Proteomes" id="UP000309174">
    <property type="component" value="Unassembled WGS sequence"/>
</dbReference>
<gene>
    <name evidence="2" type="ORF">ETD83_24115</name>
</gene>
<evidence type="ECO:0000313" key="3">
    <source>
        <dbReference type="Proteomes" id="UP000309174"/>
    </source>
</evidence>
<dbReference type="EMBL" id="VCKW01000133">
    <property type="protein sequence ID" value="TMQ94240.1"/>
    <property type="molecule type" value="Genomic_DNA"/>
</dbReference>
<protein>
    <submittedName>
        <fullName evidence="2">YbaB/EbfC family DNA-binding protein</fullName>
    </submittedName>
</protein>
<dbReference type="RefSeq" id="WP_138647431.1">
    <property type="nucleotide sequence ID" value="NZ_VCKW01000133.1"/>
</dbReference>
<accession>A0A5C4J9U8</accession>
<dbReference type="Gene3D" id="3.30.1310.10">
    <property type="entry name" value="Nucleoid-associated protein YbaB-like domain"/>
    <property type="match status" value="1"/>
</dbReference>
<dbReference type="OrthoDB" id="3481190at2"/>
<feature type="region of interest" description="Disordered" evidence="1">
    <location>
        <begin position="1"/>
        <end position="72"/>
    </location>
</feature>
<name>A0A5C4J9U8_9ACTN</name>
<dbReference type="SUPFAM" id="SSF82607">
    <property type="entry name" value="YbaB-like"/>
    <property type="match status" value="1"/>
</dbReference>
<reference evidence="2 3" key="1">
    <citation type="submission" date="2019-05" db="EMBL/GenBank/DDBJ databases">
        <title>Draft genome sequence of Actinomadura sp. 14C53.</title>
        <authorList>
            <person name="Saricaoglu S."/>
            <person name="Isik K."/>
        </authorList>
    </citation>
    <scope>NUCLEOTIDE SEQUENCE [LARGE SCALE GENOMIC DNA]</scope>
    <source>
        <strain evidence="2 3">14C53</strain>
    </source>
</reference>
<feature type="compositionally biased region" description="Basic and acidic residues" evidence="1">
    <location>
        <begin position="9"/>
        <end position="21"/>
    </location>
</feature>
<evidence type="ECO:0000256" key="1">
    <source>
        <dbReference type="SAM" id="MobiDB-lite"/>
    </source>
</evidence>
<proteinExistence type="predicted"/>
<dbReference type="InterPro" id="IPR036894">
    <property type="entry name" value="YbaB-like_sf"/>
</dbReference>
<keyword evidence="2" id="KW-0238">DNA-binding</keyword>
<evidence type="ECO:0000313" key="2">
    <source>
        <dbReference type="EMBL" id="TMQ94240.1"/>
    </source>
</evidence>